<dbReference type="PROSITE" id="PS51710">
    <property type="entry name" value="G_OBG"/>
    <property type="match status" value="1"/>
</dbReference>
<evidence type="ECO:0000259" key="5">
    <source>
        <dbReference type="PROSITE" id="PS51880"/>
    </source>
</evidence>
<comment type="function">
    <text evidence="3">Hydrolyzes ATP, and can also hydrolyze GTP with lower efficiency. Has lower affinity for GTP.</text>
</comment>
<feature type="domain" description="TGS" evidence="5">
    <location>
        <begin position="309"/>
        <end position="392"/>
    </location>
</feature>
<dbReference type="CDD" id="cd01900">
    <property type="entry name" value="YchF"/>
    <property type="match status" value="1"/>
</dbReference>
<dbReference type="GO" id="GO:0005525">
    <property type="term" value="F:GTP binding"/>
    <property type="evidence" value="ECO:0007669"/>
    <property type="project" value="InterPro"/>
</dbReference>
<keyword evidence="1 3" id="KW-0547">Nucleotide-binding</keyword>
<dbReference type="Pfam" id="PF01926">
    <property type="entry name" value="MMR_HSR1"/>
    <property type="match status" value="1"/>
</dbReference>
<dbReference type="InterPro" id="IPR013029">
    <property type="entry name" value="YchF_C"/>
</dbReference>
<dbReference type="InterPro" id="IPR006073">
    <property type="entry name" value="GTP-bd"/>
</dbReference>
<keyword evidence="7" id="KW-1185">Reference proteome</keyword>
<evidence type="ECO:0000256" key="2">
    <source>
        <dbReference type="ARBA" id="ARBA00022840"/>
    </source>
</evidence>
<keyword evidence="2 3" id="KW-0067">ATP-binding</keyword>
<dbReference type="PROSITE" id="PS51880">
    <property type="entry name" value="TGS"/>
    <property type="match status" value="1"/>
</dbReference>
<name>A0AAD9T1C6_9HELO</name>
<dbReference type="PRINTS" id="PR00326">
    <property type="entry name" value="GTP1OBG"/>
</dbReference>
<dbReference type="GO" id="GO:0016887">
    <property type="term" value="F:ATP hydrolysis activity"/>
    <property type="evidence" value="ECO:0007669"/>
    <property type="project" value="UniProtKB-UniRule"/>
</dbReference>
<dbReference type="InterPro" id="IPR012675">
    <property type="entry name" value="Beta-grasp_dom_sf"/>
</dbReference>
<proteinExistence type="inferred from homology"/>
<dbReference type="AlphaFoldDB" id="A0AAD9T1C6"/>
<dbReference type="GO" id="GO:0043023">
    <property type="term" value="F:ribosomal large subunit binding"/>
    <property type="evidence" value="ECO:0007669"/>
    <property type="project" value="UniProtKB-UniRule"/>
</dbReference>
<dbReference type="Gene3D" id="3.10.20.30">
    <property type="match status" value="1"/>
</dbReference>
<comment type="similarity">
    <text evidence="3">Belongs to the TRAFAC class OBG-HflX-like GTPase superfamily. OBG GTPase family. YchF/OLA1 subfamily.</text>
</comment>
<dbReference type="Proteomes" id="UP001285354">
    <property type="component" value="Unassembled WGS sequence"/>
</dbReference>
<dbReference type="InterPro" id="IPR031167">
    <property type="entry name" value="G_OBG"/>
</dbReference>
<dbReference type="InterPro" id="IPR027417">
    <property type="entry name" value="P-loop_NTPase"/>
</dbReference>
<evidence type="ECO:0000259" key="4">
    <source>
        <dbReference type="PROSITE" id="PS51710"/>
    </source>
</evidence>
<dbReference type="CDD" id="cd04867">
    <property type="entry name" value="TGS_YchF_OLA1"/>
    <property type="match status" value="1"/>
</dbReference>
<comment type="subcellular location">
    <subcellularLocation>
        <location evidence="3">Cytoplasm</location>
    </subcellularLocation>
</comment>
<dbReference type="FunFam" id="1.10.150.300:FF:000001">
    <property type="entry name" value="Ribosome-binding ATPase YchF"/>
    <property type="match status" value="1"/>
</dbReference>
<feature type="binding site" evidence="3">
    <location>
        <position position="232"/>
    </location>
    <ligand>
        <name>ATP</name>
        <dbReference type="ChEBI" id="CHEBI:30616"/>
    </ligand>
</feature>
<evidence type="ECO:0000313" key="7">
    <source>
        <dbReference type="Proteomes" id="UP001285354"/>
    </source>
</evidence>
<keyword evidence="3" id="KW-0963">Cytoplasm</keyword>
<dbReference type="InterPro" id="IPR004396">
    <property type="entry name" value="ATPase_YchF/OLA1"/>
</dbReference>
<feature type="binding site" evidence="3">
    <location>
        <begin position="30"/>
        <end position="35"/>
    </location>
    <ligand>
        <name>ATP</name>
        <dbReference type="ChEBI" id="CHEBI:30616"/>
    </ligand>
</feature>
<reference evidence="6" key="1">
    <citation type="submission" date="2023-06" db="EMBL/GenBank/DDBJ databases">
        <title>Draft genome of Marssonina rosae.</title>
        <authorList>
            <person name="Cheng Q."/>
        </authorList>
    </citation>
    <scope>NUCLEOTIDE SEQUENCE</scope>
    <source>
        <strain evidence="6">R4</strain>
    </source>
</reference>
<feature type="domain" description="OBG-type G" evidence="4">
    <location>
        <begin position="21"/>
        <end position="284"/>
    </location>
</feature>
<dbReference type="Gene3D" id="1.10.150.300">
    <property type="entry name" value="TGS-like domain"/>
    <property type="match status" value="1"/>
</dbReference>
<dbReference type="EMBL" id="JAUBYV010000005">
    <property type="protein sequence ID" value="KAK2626939.1"/>
    <property type="molecule type" value="Genomic_DNA"/>
</dbReference>
<dbReference type="SUPFAM" id="SSF81271">
    <property type="entry name" value="TGS-like"/>
    <property type="match status" value="1"/>
</dbReference>
<dbReference type="SUPFAM" id="SSF52540">
    <property type="entry name" value="P-loop containing nucleoside triphosphate hydrolases"/>
    <property type="match status" value="1"/>
</dbReference>
<comment type="subunit">
    <text evidence="3">Monomer.</text>
</comment>
<dbReference type="GO" id="GO:0005524">
    <property type="term" value="F:ATP binding"/>
    <property type="evidence" value="ECO:0007669"/>
    <property type="project" value="UniProtKB-UniRule"/>
</dbReference>
<evidence type="ECO:0000256" key="1">
    <source>
        <dbReference type="ARBA" id="ARBA00022741"/>
    </source>
</evidence>
<dbReference type="InterPro" id="IPR041706">
    <property type="entry name" value="YchF_N"/>
</dbReference>
<evidence type="ECO:0000313" key="6">
    <source>
        <dbReference type="EMBL" id="KAK2626939.1"/>
    </source>
</evidence>
<evidence type="ECO:0000256" key="3">
    <source>
        <dbReference type="HAMAP-Rule" id="MF_03167"/>
    </source>
</evidence>
<sequence length="397" mass="43857">MPPKKAVKEEKLLLGRPGNNLKSGIVGLANVGKSTLFQAITKCHLGNPANFPFATIDPEESRVIVPDERYDWLCEKYNPKSRVPAHLTIYDIAGLTRGASTGAGLGNAFLSHIRAVDAIFQVVRCFDDAEIIHIEGDVDPVRDLTIISEELRIKDIEFTEKALEASKKLTRRGGQSLEMKKLKEEEACIEKVLALLQGGGDVRKGDWTSKEIECINPLFLLTAKPVVYLINLSEKDYIRKKNKHLGKVMEWIKEHASGDPILPISICLEERLSQFEGGSDSAEAKAELKELGVESALPKLITVMRKVLNLGSFFTTGTDEVRQWTIRNGTKAPQAAGVIHGDFEKTFIQAIVYNFSALKEYGDEAEIKAKGKIQTKGKDYVMEDGDIVLFKCGAAKG</sequence>
<dbReference type="PANTHER" id="PTHR23305">
    <property type="entry name" value="OBG GTPASE FAMILY"/>
    <property type="match status" value="1"/>
</dbReference>
<dbReference type="PANTHER" id="PTHR23305:SF11">
    <property type="entry name" value="OBG-LIKE ATPASE 1"/>
    <property type="match status" value="1"/>
</dbReference>
<dbReference type="PIRSF" id="PIRSF006641">
    <property type="entry name" value="CHP00092"/>
    <property type="match status" value="1"/>
</dbReference>
<dbReference type="Gene3D" id="3.40.50.300">
    <property type="entry name" value="P-loop containing nucleotide triphosphate hydrolases"/>
    <property type="match status" value="1"/>
</dbReference>
<dbReference type="GO" id="GO:0005737">
    <property type="term" value="C:cytoplasm"/>
    <property type="evidence" value="ECO:0007669"/>
    <property type="project" value="UniProtKB-SubCell"/>
</dbReference>
<dbReference type="HAMAP" id="MF_00944">
    <property type="entry name" value="YchF_OLA1_ATPase"/>
    <property type="match status" value="1"/>
</dbReference>
<dbReference type="NCBIfam" id="TIGR00092">
    <property type="entry name" value="redox-regulated ATPase YchF"/>
    <property type="match status" value="1"/>
</dbReference>
<organism evidence="6 7">
    <name type="scientific">Diplocarpon rosae</name>
    <dbReference type="NCBI Taxonomy" id="946125"/>
    <lineage>
        <taxon>Eukaryota</taxon>
        <taxon>Fungi</taxon>
        <taxon>Dikarya</taxon>
        <taxon>Ascomycota</taxon>
        <taxon>Pezizomycotina</taxon>
        <taxon>Leotiomycetes</taxon>
        <taxon>Helotiales</taxon>
        <taxon>Drepanopezizaceae</taxon>
        <taxon>Diplocarpon</taxon>
    </lineage>
</organism>
<dbReference type="InterPro" id="IPR004095">
    <property type="entry name" value="TGS"/>
</dbReference>
<dbReference type="FunFam" id="3.10.20.30:FF:000001">
    <property type="entry name" value="Ribosome-binding ATPase YchF"/>
    <property type="match status" value="1"/>
</dbReference>
<dbReference type="InterPro" id="IPR012676">
    <property type="entry name" value="TGS-like"/>
</dbReference>
<protein>
    <recommendedName>
        <fullName evidence="3">Obg-like ATPase 1</fullName>
    </recommendedName>
</protein>
<gene>
    <name evidence="6" type="ORF">QTJ16_004114</name>
</gene>
<dbReference type="Pfam" id="PF06071">
    <property type="entry name" value="YchF-GTPase_C"/>
    <property type="match status" value="1"/>
</dbReference>
<comment type="caution">
    <text evidence="6">The sequence shown here is derived from an EMBL/GenBank/DDBJ whole genome shotgun (WGS) entry which is preliminary data.</text>
</comment>
<accession>A0AAD9T1C6</accession>
<keyword evidence="3" id="KW-0378">Hydrolase</keyword>
<dbReference type="InterPro" id="IPR023192">
    <property type="entry name" value="TGS-like_dom_sf"/>
</dbReference>